<protein>
    <submittedName>
        <fullName evidence="1">Uncharacterized protein</fullName>
    </submittedName>
</protein>
<proteinExistence type="predicted"/>
<gene>
    <name evidence="1" type="ORF">MNBD_CHLOROFLEXI01-521</name>
</gene>
<sequence>MPRGLVIPLVISEAGIDGGLGNRPGPPGFGWADFQEYAVQEGWGRTGAEAFINQLAWYDAGTRLDDYVLGFTVFTAGPIGHWKRYDIGPILPRMSDYIRSQE</sequence>
<accession>A0A3B0VYN3</accession>
<dbReference type="EMBL" id="UOEU01000882">
    <property type="protein sequence ID" value="VAW42049.1"/>
    <property type="molecule type" value="Genomic_DNA"/>
</dbReference>
<organism evidence="1">
    <name type="scientific">hydrothermal vent metagenome</name>
    <dbReference type="NCBI Taxonomy" id="652676"/>
    <lineage>
        <taxon>unclassified sequences</taxon>
        <taxon>metagenomes</taxon>
        <taxon>ecological metagenomes</taxon>
    </lineage>
</organism>
<name>A0A3B0VYN3_9ZZZZ</name>
<reference evidence="1" key="1">
    <citation type="submission" date="2018-06" db="EMBL/GenBank/DDBJ databases">
        <authorList>
            <person name="Zhirakovskaya E."/>
        </authorList>
    </citation>
    <scope>NUCLEOTIDE SEQUENCE</scope>
</reference>
<dbReference type="AlphaFoldDB" id="A0A3B0VYN3"/>
<evidence type="ECO:0000313" key="1">
    <source>
        <dbReference type="EMBL" id="VAW42049.1"/>
    </source>
</evidence>